<keyword evidence="1" id="KW-0479">Metal-binding</keyword>
<dbReference type="Gene3D" id="3.30.160.60">
    <property type="entry name" value="Classic Zinc Finger"/>
    <property type="match status" value="1"/>
</dbReference>
<sequence>MATAASDYTEALEKELICPICLDFFEDPVILQCGHNFCRYCILLHWEENGSDFSGYQCPECRRTFPEITFTRNFLVKNLVNKLDDLNVFRTKDTKPAQPPKEDLCEKHHEELKLYCKKDGKPICVICRESRAHRRHEVVPMSEFIDDLKAELQIKLSKLTSDRDACNRAKKNDMDTSQCIKTKKSALKHRIELEVGDLVQFLLDEKDELLAKLDAEEADALFTVENNLAQLERAINSLEKEIDDIQSHLKESKSVKALMEISSRPYEKPSNTRPTENSAHWEEFSGPIQMIFWKRMMSVLKPGPENVELDFCTAHPNVLISDFGTKMEESRGRVLEPETPEQYTRFLGVLATKEYTTGRHYWEVDVKCKSVWYLGVTEVSSNRKGYVSLTPSDGYWSICLQDQLYANEDHRVPIPYEGDIARVGIYLDYNTGMVSFYNATFMKHLYTFTSVFVSPIIPFFSPGKNDFCGRIKICHYD</sequence>
<evidence type="ECO:0000259" key="7">
    <source>
        <dbReference type="PROSITE" id="PS50119"/>
    </source>
</evidence>
<dbReference type="SMART" id="SM00449">
    <property type="entry name" value="SPRY"/>
    <property type="match status" value="1"/>
</dbReference>
<dbReference type="InterPro" id="IPR013083">
    <property type="entry name" value="Znf_RING/FYVE/PHD"/>
</dbReference>
<dbReference type="Gene3D" id="2.60.120.920">
    <property type="match status" value="1"/>
</dbReference>
<dbReference type="InterPro" id="IPR001841">
    <property type="entry name" value="Znf_RING"/>
</dbReference>
<keyword evidence="5" id="KW-0175">Coiled coil</keyword>
<reference evidence="9 10" key="1">
    <citation type="journal article" date="2021" name="Cell">
        <title>Tracing the genetic footprints of vertebrate landing in non-teleost ray-finned fishes.</title>
        <authorList>
            <person name="Bi X."/>
            <person name="Wang K."/>
            <person name="Yang L."/>
            <person name="Pan H."/>
            <person name="Jiang H."/>
            <person name="Wei Q."/>
            <person name="Fang M."/>
            <person name="Yu H."/>
            <person name="Zhu C."/>
            <person name="Cai Y."/>
            <person name="He Y."/>
            <person name="Gan X."/>
            <person name="Zeng H."/>
            <person name="Yu D."/>
            <person name="Zhu Y."/>
            <person name="Jiang H."/>
            <person name="Qiu Q."/>
            <person name="Yang H."/>
            <person name="Zhang Y.E."/>
            <person name="Wang W."/>
            <person name="Zhu M."/>
            <person name="He S."/>
            <person name="Zhang G."/>
        </authorList>
    </citation>
    <scope>NUCLEOTIDE SEQUENCE [LARGE SCALE GENOMIC DNA]</scope>
    <source>
        <strain evidence="9">Bchr_013</strain>
    </source>
</reference>
<protein>
    <submittedName>
        <fullName evidence="9">A33 protein</fullName>
    </submittedName>
</protein>
<dbReference type="PROSITE" id="PS50089">
    <property type="entry name" value="ZF_RING_2"/>
    <property type="match status" value="1"/>
</dbReference>
<comment type="caution">
    <text evidence="9">The sequence shown here is derived from an EMBL/GenBank/DDBJ whole genome shotgun (WGS) entry which is preliminary data.</text>
</comment>
<evidence type="ECO:0000313" key="9">
    <source>
        <dbReference type="EMBL" id="KAG2457201.1"/>
    </source>
</evidence>
<dbReference type="GO" id="GO:0004842">
    <property type="term" value="F:ubiquitin-protein transferase activity"/>
    <property type="evidence" value="ECO:0007669"/>
    <property type="project" value="InterPro"/>
</dbReference>
<dbReference type="Gene3D" id="3.30.40.10">
    <property type="entry name" value="Zinc/RING finger domain, C3HC4 (zinc finger)"/>
    <property type="match status" value="1"/>
</dbReference>
<accession>A0A8X8BK61</accession>
<evidence type="ECO:0000256" key="1">
    <source>
        <dbReference type="ARBA" id="ARBA00022723"/>
    </source>
</evidence>
<feature type="domain" description="B box-type" evidence="7">
    <location>
        <begin position="100"/>
        <end position="141"/>
    </location>
</feature>
<dbReference type="InterPro" id="IPR003877">
    <property type="entry name" value="SPRY_dom"/>
</dbReference>
<dbReference type="Pfam" id="PF00622">
    <property type="entry name" value="SPRY"/>
    <property type="match status" value="1"/>
</dbReference>
<gene>
    <name evidence="9" type="primary">A33_0</name>
    <name evidence="9" type="ORF">GTO96_0013875</name>
</gene>
<proteinExistence type="predicted"/>
<dbReference type="SMART" id="SM00504">
    <property type="entry name" value="Ubox"/>
    <property type="match status" value="1"/>
</dbReference>
<dbReference type="PRINTS" id="PR01407">
    <property type="entry name" value="BUTYPHLNCDUF"/>
</dbReference>
<evidence type="ECO:0000313" key="10">
    <source>
        <dbReference type="Proteomes" id="UP000886611"/>
    </source>
</evidence>
<dbReference type="SMART" id="SM00184">
    <property type="entry name" value="RING"/>
    <property type="match status" value="1"/>
</dbReference>
<organism evidence="9 10">
    <name type="scientific">Polypterus senegalus</name>
    <name type="common">Senegal bichir</name>
    <dbReference type="NCBI Taxonomy" id="55291"/>
    <lineage>
        <taxon>Eukaryota</taxon>
        <taxon>Metazoa</taxon>
        <taxon>Chordata</taxon>
        <taxon>Craniata</taxon>
        <taxon>Vertebrata</taxon>
        <taxon>Euteleostomi</taxon>
        <taxon>Actinopterygii</taxon>
        <taxon>Polypteriformes</taxon>
        <taxon>Polypteridae</taxon>
        <taxon>Polypterus</taxon>
    </lineage>
</organism>
<dbReference type="InterPro" id="IPR000315">
    <property type="entry name" value="Znf_B-box"/>
</dbReference>
<evidence type="ECO:0000259" key="8">
    <source>
        <dbReference type="PROSITE" id="PS50188"/>
    </source>
</evidence>
<dbReference type="EMBL" id="JAATIS010008602">
    <property type="protein sequence ID" value="KAG2457201.1"/>
    <property type="molecule type" value="Genomic_DNA"/>
</dbReference>
<evidence type="ECO:0000256" key="2">
    <source>
        <dbReference type="ARBA" id="ARBA00022771"/>
    </source>
</evidence>
<dbReference type="GO" id="GO:0008270">
    <property type="term" value="F:zinc ion binding"/>
    <property type="evidence" value="ECO:0007669"/>
    <property type="project" value="UniProtKB-KW"/>
</dbReference>
<dbReference type="OrthoDB" id="128536at2759"/>
<dbReference type="PROSITE" id="PS50188">
    <property type="entry name" value="B302_SPRY"/>
    <property type="match status" value="1"/>
</dbReference>
<feature type="non-terminal residue" evidence="9">
    <location>
        <position position="477"/>
    </location>
</feature>
<feature type="domain" description="B30.2/SPRY" evidence="8">
    <location>
        <begin position="287"/>
        <end position="477"/>
    </location>
</feature>
<feature type="domain" description="RING-type" evidence="6">
    <location>
        <begin position="18"/>
        <end position="62"/>
    </location>
</feature>
<keyword evidence="10" id="KW-1185">Reference proteome</keyword>
<dbReference type="InterPro" id="IPR050143">
    <property type="entry name" value="TRIM/RBCC"/>
</dbReference>
<dbReference type="GO" id="GO:0016567">
    <property type="term" value="P:protein ubiquitination"/>
    <property type="evidence" value="ECO:0007669"/>
    <property type="project" value="InterPro"/>
</dbReference>
<dbReference type="AlphaFoldDB" id="A0A8X8BK61"/>
<dbReference type="Pfam" id="PF00643">
    <property type="entry name" value="zf-B_box"/>
    <property type="match status" value="1"/>
</dbReference>
<dbReference type="InterPro" id="IPR013320">
    <property type="entry name" value="ConA-like_dom_sf"/>
</dbReference>
<evidence type="ECO:0000256" key="4">
    <source>
        <dbReference type="PROSITE-ProRule" id="PRU00024"/>
    </source>
</evidence>
<name>A0A8X8BK61_POLSE</name>
<dbReference type="SUPFAM" id="SSF49899">
    <property type="entry name" value="Concanavalin A-like lectins/glucanases"/>
    <property type="match status" value="1"/>
</dbReference>
<evidence type="ECO:0000259" key="6">
    <source>
        <dbReference type="PROSITE" id="PS50089"/>
    </source>
</evidence>
<dbReference type="InterPro" id="IPR043136">
    <property type="entry name" value="B30.2/SPRY_sf"/>
</dbReference>
<keyword evidence="3" id="KW-0862">Zinc</keyword>
<dbReference type="InterPro" id="IPR001870">
    <property type="entry name" value="B30.2/SPRY"/>
</dbReference>
<feature type="coiled-coil region" evidence="5">
    <location>
        <begin position="199"/>
        <end position="255"/>
    </location>
</feature>
<keyword evidence="2 4" id="KW-0863">Zinc-finger</keyword>
<dbReference type="InterPro" id="IPR017907">
    <property type="entry name" value="Znf_RING_CS"/>
</dbReference>
<dbReference type="SUPFAM" id="SSF57845">
    <property type="entry name" value="B-box zinc-binding domain"/>
    <property type="match status" value="1"/>
</dbReference>
<dbReference type="Pfam" id="PF15227">
    <property type="entry name" value="zf-C3HC4_4"/>
    <property type="match status" value="1"/>
</dbReference>
<dbReference type="PROSITE" id="PS00518">
    <property type="entry name" value="ZF_RING_1"/>
    <property type="match status" value="1"/>
</dbReference>
<dbReference type="InterPro" id="IPR003613">
    <property type="entry name" value="Ubox_domain"/>
</dbReference>
<evidence type="ECO:0000256" key="5">
    <source>
        <dbReference type="SAM" id="Coils"/>
    </source>
</evidence>
<dbReference type="PROSITE" id="PS50119">
    <property type="entry name" value="ZF_BBOX"/>
    <property type="match status" value="1"/>
</dbReference>
<dbReference type="PANTHER" id="PTHR24103">
    <property type="entry name" value="E3 UBIQUITIN-PROTEIN LIGASE TRIM"/>
    <property type="match status" value="1"/>
</dbReference>
<dbReference type="SMART" id="SM00336">
    <property type="entry name" value="BBOX"/>
    <property type="match status" value="1"/>
</dbReference>
<dbReference type="SUPFAM" id="SSF57850">
    <property type="entry name" value="RING/U-box"/>
    <property type="match status" value="1"/>
</dbReference>
<dbReference type="InterPro" id="IPR003879">
    <property type="entry name" value="Butyrophylin_SPRY"/>
</dbReference>
<dbReference type="CDD" id="cd19760">
    <property type="entry name" value="Bbox2_TRIM4-like"/>
    <property type="match status" value="1"/>
</dbReference>
<dbReference type="Proteomes" id="UP000886611">
    <property type="component" value="Unassembled WGS sequence"/>
</dbReference>
<evidence type="ECO:0000256" key="3">
    <source>
        <dbReference type="ARBA" id="ARBA00022833"/>
    </source>
</evidence>
<feature type="non-terminal residue" evidence="9">
    <location>
        <position position="1"/>
    </location>
</feature>